<dbReference type="EMBL" id="QBIY01012603">
    <property type="protein sequence ID" value="RXN22088.1"/>
    <property type="molecule type" value="Genomic_DNA"/>
</dbReference>
<dbReference type="AlphaFoldDB" id="A0A498N5Z5"/>
<evidence type="ECO:0000313" key="3">
    <source>
        <dbReference type="EMBL" id="RXN28241.1"/>
    </source>
</evidence>
<dbReference type="EMBL" id="QBIY01011899">
    <property type="protein sequence ID" value="RXN28241.1"/>
    <property type="molecule type" value="Genomic_DNA"/>
</dbReference>
<evidence type="ECO:0000313" key="4">
    <source>
        <dbReference type="Proteomes" id="UP000290572"/>
    </source>
</evidence>
<reference evidence="3 4" key="1">
    <citation type="submission" date="2018-03" db="EMBL/GenBank/DDBJ databases">
        <title>Draft genome sequence of Rohu Carp (Labeo rohita).</title>
        <authorList>
            <person name="Das P."/>
            <person name="Kushwaha B."/>
            <person name="Joshi C.G."/>
            <person name="Kumar D."/>
            <person name="Nagpure N.S."/>
            <person name="Sahoo L."/>
            <person name="Das S.P."/>
            <person name="Bit A."/>
            <person name="Patnaik S."/>
            <person name="Meher P.K."/>
            <person name="Jayasankar P."/>
            <person name="Koringa P.G."/>
            <person name="Patel N.V."/>
            <person name="Hinsu A.T."/>
            <person name="Kumar R."/>
            <person name="Pandey M."/>
            <person name="Agarwal S."/>
            <person name="Srivastava S."/>
            <person name="Singh M."/>
            <person name="Iquebal M.A."/>
            <person name="Jaiswal S."/>
            <person name="Angadi U.B."/>
            <person name="Kumar N."/>
            <person name="Raza M."/>
            <person name="Shah T.M."/>
            <person name="Rai A."/>
            <person name="Jena J.K."/>
        </authorList>
    </citation>
    <scope>NUCLEOTIDE SEQUENCE [LARGE SCALE GENOMIC DNA]</scope>
    <source>
        <strain evidence="3">DASCIFA01</strain>
        <tissue evidence="3">Testis</tissue>
    </source>
</reference>
<feature type="region of interest" description="Disordered" evidence="1">
    <location>
        <begin position="18"/>
        <end position="48"/>
    </location>
</feature>
<organism evidence="3 4">
    <name type="scientific">Labeo rohita</name>
    <name type="common">Indian major carp</name>
    <name type="synonym">Cyprinus rohita</name>
    <dbReference type="NCBI Taxonomy" id="84645"/>
    <lineage>
        <taxon>Eukaryota</taxon>
        <taxon>Metazoa</taxon>
        <taxon>Chordata</taxon>
        <taxon>Craniata</taxon>
        <taxon>Vertebrata</taxon>
        <taxon>Euteleostomi</taxon>
        <taxon>Actinopterygii</taxon>
        <taxon>Neopterygii</taxon>
        <taxon>Teleostei</taxon>
        <taxon>Ostariophysi</taxon>
        <taxon>Cypriniformes</taxon>
        <taxon>Cyprinidae</taxon>
        <taxon>Labeoninae</taxon>
        <taxon>Labeonini</taxon>
        <taxon>Labeo</taxon>
    </lineage>
</organism>
<accession>A0A498N5Z5</accession>
<name>A0A498N5Z5_LABRO</name>
<keyword evidence="4" id="KW-1185">Reference proteome</keyword>
<evidence type="ECO:0000313" key="2">
    <source>
        <dbReference type="EMBL" id="RXN22088.1"/>
    </source>
</evidence>
<evidence type="ECO:0000256" key="1">
    <source>
        <dbReference type="SAM" id="MobiDB-lite"/>
    </source>
</evidence>
<sequence>MPVATDVLKVLETDFNKRSDEDRQQSTGGLLSKLSFLQRNPRDPPIRELNLNKEGMLQRKLPPVCIKEEALMTMSRW</sequence>
<gene>
    <name evidence="3" type="ORF">ROHU_019443</name>
    <name evidence="2" type="ORF">ROHU_023595</name>
</gene>
<comment type="caution">
    <text evidence="3">The sequence shown here is derived from an EMBL/GenBank/DDBJ whole genome shotgun (WGS) entry which is preliminary data.</text>
</comment>
<proteinExistence type="predicted"/>
<protein>
    <submittedName>
        <fullName evidence="3">Uncharacterized protein</fullName>
    </submittedName>
</protein>
<dbReference type="Proteomes" id="UP000290572">
    <property type="component" value="Unassembled WGS sequence"/>
</dbReference>